<evidence type="ECO:0000259" key="5">
    <source>
        <dbReference type="PROSITE" id="PS51898"/>
    </source>
</evidence>
<dbReference type="Pfam" id="PF00589">
    <property type="entry name" value="Phage_integrase"/>
    <property type="match status" value="1"/>
</dbReference>
<dbReference type="PROSITE" id="PS51898">
    <property type="entry name" value="TYR_RECOMBINASE"/>
    <property type="match status" value="1"/>
</dbReference>
<accession>A0ABU6BE03</accession>
<keyword evidence="3" id="KW-0233">DNA recombination</keyword>
<sequence>MRKIVDQKDYDKNVNPRNKAIIADFLIEKKSEGKSPGTLLQYQNDLKIIAYIIYQHFGNKEFTCLSRKEIRNLSIYFQEQGLSNARVNRLLSALRSTLEYRSNDDDYDYEFNIGSRVRGLPKSPVREITFLTEEQIKWLIEELVNRKEYLQAVYLSLSYYSAARKNEVYQVLKEGLTDRYYTNIVRGKRNKLFRLYYGEETRQLISLYLEQRGDDDLEELFVRVTKSGEKQVISKSSFDYWCVKMSQMLSDRENKQIHINPHCFRHSRLENLNRHGVPIEKLKSLANHSDISTTASYLADRSEDDIADIFGMDPAFFKTSVVREVISYY</sequence>
<organism evidence="7 8">
    <name type="scientific">Geobacillus icigianus</name>
    <dbReference type="NCBI Taxonomy" id="1430331"/>
    <lineage>
        <taxon>Bacteria</taxon>
        <taxon>Bacillati</taxon>
        <taxon>Bacillota</taxon>
        <taxon>Bacilli</taxon>
        <taxon>Bacillales</taxon>
        <taxon>Anoxybacillaceae</taxon>
        <taxon>Geobacillus</taxon>
    </lineage>
</organism>
<keyword evidence="2 4" id="KW-0238">DNA-binding</keyword>
<dbReference type="InterPro" id="IPR050090">
    <property type="entry name" value="Tyrosine_recombinase_XerCD"/>
</dbReference>
<dbReference type="Gene3D" id="1.10.443.10">
    <property type="entry name" value="Intergrase catalytic core"/>
    <property type="match status" value="1"/>
</dbReference>
<dbReference type="EMBL" id="JPYA02000001">
    <property type="protein sequence ID" value="MEB3750060.1"/>
    <property type="molecule type" value="Genomic_DNA"/>
</dbReference>
<name>A0ABU6BE03_9BACL</name>
<reference evidence="7 8" key="1">
    <citation type="journal article" date="2014" name="Genome Announc.">
        <title>Draft Genome Sequence of Geobacillus icigianus Strain G1w1T Isolated from Hot Springs in the Valley of Geysers, Kamchatka (Russian Federation).</title>
        <authorList>
            <person name="Bryanskaya A.V."/>
            <person name="Rozanov A.S."/>
            <person name="Logacheva M.D."/>
            <person name="Kotenko A.V."/>
            <person name="Peltek S.E."/>
        </authorList>
    </citation>
    <scope>NUCLEOTIDE SEQUENCE [LARGE SCALE GENOMIC DNA]</scope>
    <source>
        <strain evidence="7 8">G1w1</strain>
    </source>
</reference>
<evidence type="ECO:0000256" key="3">
    <source>
        <dbReference type="ARBA" id="ARBA00023172"/>
    </source>
</evidence>
<evidence type="ECO:0000313" key="8">
    <source>
        <dbReference type="Proteomes" id="UP000029267"/>
    </source>
</evidence>
<dbReference type="SUPFAM" id="SSF56349">
    <property type="entry name" value="DNA breaking-rejoining enzymes"/>
    <property type="match status" value="1"/>
</dbReference>
<dbReference type="RefSeq" id="WP_051985041.1">
    <property type="nucleotide sequence ID" value="NZ_JPYA02000001.1"/>
</dbReference>
<evidence type="ECO:0000256" key="2">
    <source>
        <dbReference type="ARBA" id="ARBA00023125"/>
    </source>
</evidence>
<dbReference type="InterPro" id="IPR044068">
    <property type="entry name" value="CB"/>
</dbReference>
<dbReference type="Gene3D" id="1.10.150.130">
    <property type="match status" value="1"/>
</dbReference>
<comment type="caution">
    <text evidence="7">The sequence shown here is derived from an EMBL/GenBank/DDBJ whole genome shotgun (WGS) entry which is preliminary data.</text>
</comment>
<dbReference type="InterPro" id="IPR013762">
    <property type="entry name" value="Integrase-like_cat_sf"/>
</dbReference>
<keyword evidence="8" id="KW-1185">Reference proteome</keyword>
<gene>
    <name evidence="7" type="ORF">EP10_000899</name>
</gene>
<dbReference type="InterPro" id="IPR011010">
    <property type="entry name" value="DNA_brk_join_enz"/>
</dbReference>
<evidence type="ECO:0000256" key="4">
    <source>
        <dbReference type="PROSITE-ProRule" id="PRU01248"/>
    </source>
</evidence>
<comment type="similarity">
    <text evidence="1">Belongs to the 'phage' integrase family.</text>
</comment>
<proteinExistence type="inferred from homology"/>
<evidence type="ECO:0000313" key="7">
    <source>
        <dbReference type="EMBL" id="MEB3750060.1"/>
    </source>
</evidence>
<dbReference type="InterPro" id="IPR010998">
    <property type="entry name" value="Integrase_recombinase_N"/>
</dbReference>
<dbReference type="InterPro" id="IPR002104">
    <property type="entry name" value="Integrase_catalytic"/>
</dbReference>
<dbReference type="PANTHER" id="PTHR30349:SF41">
    <property type="entry name" value="INTEGRASE_RECOMBINASE PROTEIN MJ0367-RELATED"/>
    <property type="match status" value="1"/>
</dbReference>
<feature type="domain" description="Tyr recombinase" evidence="5">
    <location>
        <begin position="126"/>
        <end position="311"/>
    </location>
</feature>
<feature type="domain" description="Core-binding (CB)" evidence="6">
    <location>
        <begin position="16"/>
        <end position="102"/>
    </location>
</feature>
<protein>
    <submittedName>
        <fullName evidence="7">Tyrosine recombinase XerC</fullName>
    </submittedName>
</protein>
<evidence type="ECO:0000256" key="1">
    <source>
        <dbReference type="ARBA" id="ARBA00008857"/>
    </source>
</evidence>
<dbReference type="PANTHER" id="PTHR30349">
    <property type="entry name" value="PHAGE INTEGRASE-RELATED"/>
    <property type="match status" value="1"/>
</dbReference>
<dbReference type="PROSITE" id="PS51900">
    <property type="entry name" value="CB"/>
    <property type="match status" value="1"/>
</dbReference>
<dbReference type="Proteomes" id="UP000029267">
    <property type="component" value="Unassembled WGS sequence"/>
</dbReference>
<evidence type="ECO:0000259" key="6">
    <source>
        <dbReference type="PROSITE" id="PS51900"/>
    </source>
</evidence>